<evidence type="ECO:0000259" key="5">
    <source>
        <dbReference type="PROSITE" id="PS50113"/>
    </source>
</evidence>
<gene>
    <name evidence="7" type="ORF">GNP95_05200</name>
</gene>
<dbReference type="AlphaFoldDB" id="A0A7X2YYQ0"/>
<dbReference type="Proteomes" id="UP000447876">
    <property type="component" value="Unassembled WGS sequence"/>
</dbReference>
<comment type="caution">
    <text evidence="7">The sequence shown here is derived from an EMBL/GenBank/DDBJ whole genome shotgun (WGS) entry which is preliminary data.</text>
</comment>
<evidence type="ECO:0000259" key="4">
    <source>
        <dbReference type="PROSITE" id="PS50112"/>
    </source>
</evidence>
<dbReference type="InterPro" id="IPR035965">
    <property type="entry name" value="PAS-like_dom_sf"/>
</dbReference>
<organism evidence="7 8">
    <name type="scientific">Paenibacillus woosongensis</name>
    <dbReference type="NCBI Taxonomy" id="307580"/>
    <lineage>
        <taxon>Bacteria</taxon>
        <taxon>Bacillati</taxon>
        <taxon>Bacillota</taxon>
        <taxon>Bacilli</taxon>
        <taxon>Bacillales</taxon>
        <taxon>Paenibacillaceae</taxon>
        <taxon>Paenibacillus</taxon>
    </lineage>
</organism>
<dbReference type="InterPro" id="IPR000160">
    <property type="entry name" value="GGDEF_dom"/>
</dbReference>
<dbReference type="InterPro" id="IPR052163">
    <property type="entry name" value="DGC-Regulatory_Protein"/>
</dbReference>
<dbReference type="CDD" id="cd00130">
    <property type="entry name" value="PAS"/>
    <property type="match status" value="1"/>
</dbReference>
<dbReference type="OrthoDB" id="9759607at2"/>
<protein>
    <submittedName>
        <fullName evidence="7">Diguanylate cyclase</fullName>
    </submittedName>
</protein>
<dbReference type="PANTHER" id="PTHR46663">
    <property type="entry name" value="DIGUANYLATE CYCLASE DGCT-RELATED"/>
    <property type="match status" value="1"/>
</dbReference>
<feature type="domain" description="PAC" evidence="5">
    <location>
        <begin position="506"/>
        <end position="558"/>
    </location>
</feature>
<feature type="domain" description="GGDEF" evidence="6">
    <location>
        <begin position="590"/>
        <end position="723"/>
    </location>
</feature>
<dbReference type="InterPro" id="IPR013655">
    <property type="entry name" value="PAS_fold_3"/>
</dbReference>
<keyword evidence="3" id="KW-0804">Transcription</keyword>
<dbReference type="Gene3D" id="3.30.450.20">
    <property type="entry name" value="PAS domain"/>
    <property type="match status" value="1"/>
</dbReference>
<keyword evidence="2" id="KW-0238">DNA-binding</keyword>
<dbReference type="FunFam" id="3.30.70.270:FF:000001">
    <property type="entry name" value="Diguanylate cyclase domain protein"/>
    <property type="match status" value="1"/>
</dbReference>
<evidence type="ECO:0000256" key="3">
    <source>
        <dbReference type="ARBA" id="ARBA00023163"/>
    </source>
</evidence>
<dbReference type="InterPro" id="IPR029787">
    <property type="entry name" value="Nucleotide_cyclase"/>
</dbReference>
<dbReference type="CDD" id="cd06267">
    <property type="entry name" value="PBP1_LacI_sugar_binding-like"/>
    <property type="match status" value="1"/>
</dbReference>
<dbReference type="Gene3D" id="3.40.50.2300">
    <property type="match status" value="2"/>
</dbReference>
<reference evidence="7 8" key="1">
    <citation type="submission" date="2019-11" db="EMBL/GenBank/DDBJ databases">
        <title>Draft genome sequences of five Paenibacillus species of dairy origin.</title>
        <authorList>
            <person name="Olajide A.M."/>
            <person name="Chen S."/>
            <person name="Lapointe G."/>
        </authorList>
    </citation>
    <scope>NUCLEOTIDE SEQUENCE [LARGE SCALE GENOMIC DNA]</scope>
    <source>
        <strain evidence="7 8">12CR55</strain>
    </source>
</reference>
<dbReference type="Pfam" id="PF13377">
    <property type="entry name" value="Peripla_BP_3"/>
    <property type="match status" value="1"/>
</dbReference>
<dbReference type="PANTHER" id="PTHR46663:SF3">
    <property type="entry name" value="SLL0267 PROTEIN"/>
    <property type="match status" value="1"/>
</dbReference>
<evidence type="ECO:0000313" key="8">
    <source>
        <dbReference type="Proteomes" id="UP000447876"/>
    </source>
</evidence>
<dbReference type="Gene3D" id="3.30.70.270">
    <property type="match status" value="1"/>
</dbReference>
<name>A0A7X2YYQ0_9BACL</name>
<keyword evidence="1" id="KW-0805">Transcription regulation</keyword>
<dbReference type="InterPro" id="IPR001610">
    <property type="entry name" value="PAC"/>
</dbReference>
<dbReference type="PROSITE" id="PS50112">
    <property type="entry name" value="PAS"/>
    <property type="match status" value="1"/>
</dbReference>
<dbReference type="InterPro" id="IPR046335">
    <property type="entry name" value="LacI/GalR-like_sensor"/>
</dbReference>
<evidence type="ECO:0000256" key="2">
    <source>
        <dbReference type="ARBA" id="ARBA00023125"/>
    </source>
</evidence>
<evidence type="ECO:0000313" key="7">
    <source>
        <dbReference type="EMBL" id="MUG44394.1"/>
    </source>
</evidence>
<dbReference type="SMART" id="SM00267">
    <property type="entry name" value="GGDEF"/>
    <property type="match status" value="1"/>
</dbReference>
<dbReference type="CDD" id="cd01949">
    <property type="entry name" value="GGDEF"/>
    <property type="match status" value="1"/>
</dbReference>
<proteinExistence type="predicted"/>
<dbReference type="GO" id="GO:0003677">
    <property type="term" value="F:DNA binding"/>
    <property type="evidence" value="ECO:0007669"/>
    <property type="project" value="UniProtKB-KW"/>
</dbReference>
<dbReference type="NCBIfam" id="TIGR00254">
    <property type="entry name" value="GGDEF"/>
    <property type="match status" value="1"/>
</dbReference>
<evidence type="ECO:0000256" key="1">
    <source>
        <dbReference type="ARBA" id="ARBA00023015"/>
    </source>
</evidence>
<dbReference type="SMART" id="SM00086">
    <property type="entry name" value="PAC"/>
    <property type="match status" value="1"/>
</dbReference>
<dbReference type="InterPro" id="IPR028082">
    <property type="entry name" value="Peripla_BP_I"/>
</dbReference>
<dbReference type="InterPro" id="IPR000700">
    <property type="entry name" value="PAS-assoc_C"/>
</dbReference>
<dbReference type="PROSITE" id="PS50113">
    <property type="entry name" value="PAC"/>
    <property type="match status" value="1"/>
</dbReference>
<dbReference type="NCBIfam" id="TIGR00229">
    <property type="entry name" value="sensory_box"/>
    <property type="match status" value="1"/>
</dbReference>
<dbReference type="Pfam" id="PF00990">
    <property type="entry name" value="GGDEF"/>
    <property type="match status" value="1"/>
</dbReference>
<feature type="domain" description="PAS" evidence="4">
    <location>
        <begin position="430"/>
        <end position="502"/>
    </location>
</feature>
<dbReference type="SUPFAM" id="SSF53822">
    <property type="entry name" value="Periplasmic binding protein-like I"/>
    <property type="match status" value="1"/>
</dbReference>
<dbReference type="EMBL" id="WNZW01000001">
    <property type="protein sequence ID" value="MUG44394.1"/>
    <property type="molecule type" value="Genomic_DNA"/>
</dbReference>
<dbReference type="SUPFAM" id="SSF55073">
    <property type="entry name" value="Nucleotide cyclase"/>
    <property type="match status" value="1"/>
</dbReference>
<dbReference type="RefSeq" id="WP_155609786.1">
    <property type="nucleotide sequence ID" value="NZ_WNZW01000001.1"/>
</dbReference>
<accession>A0A7X2YYQ0</accession>
<dbReference type="PROSITE" id="PS50887">
    <property type="entry name" value="GGDEF"/>
    <property type="match status" value="1"/>
</dbReference>
<dbReference type="InterPro" id="IPR043128">
    <property type="entry name" value="Rev_trsase/Diguanyl_cyclase"/>
</dbReference>
<evidence type="ECO:0000259" key="6">
    <source>
        <dbReference type="PROSITE" id="PS50887"/>
    </source>
</evidence>
<dbReference type="InterPro" id="IPR000014">
    <property type="entry name" value="PAS"/>
</dbReference>
<sequence>MAQKIIGVLTPVLDGFYFGKLLTSISRKAKELGVCVLVIGTSARYYSECCASDYVDGWIVIMDAVDDAYVQHLRNLGKPVVGINTLVDVDYRVTINNKEIMNFAVEHLLSHGHTRIAYIGDTRFFDAKERYSGFMEALQKNGLDEELDCFFDLMQMNTYDTAVTMAEQGLPFSAVIAVNDIIAIELINHFKTLGIKVPQEIAVVGIDDVPMARSINPSLTTFRIPVEELGYQATELLVQAITDQAPEIPPQLSAKPVYRNSCSCHAEINILAIEDPADTIQYLNNMMSRNFNLGVLMQSYKNNETKEMKWLLHTPLRRGVVGLDDSKLKDTYRVYQFNLEENKGKRTMGNVPPSQFPPREVWEDQSFLGKENVMVLVPIAQEELVLGSMALVGLGDVPVQLMPFNTTFQLANFFASALLREAIHSELQSYSEQLEIISSLTHDGIWTLDVELGEVTSKGGIFNVLGYGKDEIPMTLDAVTKIIHPDDLQKARAEFDRHLSKQMPTFEVEFRCRHHKGHFIWMQVNGNAQFDGSGKIYRVVGSVKDITERKRTEERIRQLAYCDPLTGLANRLAFEQRYAMLLDEAKANNSRLAVLLLDLDRFKLINDSYGHQAGDRVLRYVAQQIASHMKPDDLIGRLGGDEFEIVVPHVQNAGEALDIAETMLERLREPFFDGEREYYISGSIGIALYPDHGADAETLSRHADLAMYQAKEAGGSCQLFVPGSKNT</sequence>
<dbReference type="Pfam" id="PF08447">
    <property type="entry name" value="PAS_3"/>
    <property type="match status" value="1"/>
</dbReference>
<dbReference type="SUPFAM" id="SSF55785">
    <property type="entry name" value="PYP-like sensor domain (PAS domain)"/>
    <property type="match status" value="1"/>
</dbReference>